<dbReference type="STRING" id="1000565.METUNv1_01347"/>
<keyword evidence="8" id="KW-1185">Reference proteome</keyword>
<dbReference type="SUPFAM" id="SSF48179">
    <property type="entry name" value="6-phosphogluconate dehydrogenase C-terminal domain-like"/>
    <property type="match status" value="1"/>
</dbReference>
<dbReference type="Proteomes" id="UP000005019">
    <property type="component" value="Unassembled WGS sequence"/>
</dbReference>
<dbReference type="SMART" id="SM00984">
    <property type="entry name" value="UDPG_MGDP_dh_C"/>
    <property type="match status" value="1"/>
</dbReference>
<evidence type="ECO:0000313" key="7">
    <source>
        <dbReference type="EMBL" id="EGK72369.1"/>
    </source>
</evidence>
<dbReference type="InterPro" id="IPR014026">
    <property type="entry name" value="UDP-Glc/GDP-Man_DH_dimer"/>
</dbReference>
<dbReference type="GO" id="GO:0016616">
    <property type="term" value="F:oxidoreductase activity, acting on the CH-OH group of donors, NAD or NADP as acceptor"/>
    <property type="evidence" value="ECO:0007669"/>
    <property type="project" value="InterPro"/>
</dbReference>
<sequence length="443" mass="48245">MELLFNSDLNVALVRDFVAIVTVVGLGYVGLPLAVEFGKKIRTFGFDLSSEKVDAYRRHVDPTGEVSSDDLAAAVHLSCSTDPSVIGEADFIVVAVPTPVDDAHQPDLTPLVKSSESVGRHMKRGATVVYESTVYPGATEEVCIPILERESGLKWKQDFFVGYSPERINPGDKERTVTKIVKVVSGDTPETLARVKEVYGQVITAGLCEASSIKVAEAAKVIENTQRDLNIALMNELAVIFHRIGIDTEEVLKAAGSKWNFLPFRPGLVGGHCIGVDPYYLTHKAEMLGYHPQVILAGRRINDGMGKFIAEQTIKEMIAGGSQIRGSNVIVLGMTFKENCPDLRNSKVIDVVRELESYGVCVWVHDPVAESAECEHEYGVKLVPWDMLPKASAIVAAVAHAEFKQVGLDHLLGKLEAGGLFVDVKSMFPAEAVMEAGARSWRL</sequence>
<protein>
    <submittedName>
        <fullName evidence="7">Vi polysaccharide biosynthesis protein</fullName>
    </submittedName>
</protein>
<comment type="caution">
    <text evidence="7">The sequence shown here is derived from an EMBL/GenBank/DDBJ whole genome shotgun (WGS) entry which is preliminary data.</text>
</comment>
<dbReference type="Pfam" id="PF03720">
    <property type="entry name" value="UDPG_MGDP_dh_C"/>
    <property type="match status" value="1"/>
</dbReference>
<dbReference type="GO" id="GO:0051287">
    <property type="term" value="F:NAD binding"/>
    <property type="evidence" value="ECO:0007669"/>
    <property type="project" value="InterPro"/>
</dbReference>
<feature type="domain" description="UDP-glucose/GDP-mannose dehydrogenase C-terminal" evidence="6">
    <location>
        <begin position="330"/>
        <end position="430"/>
    </location>
</feature>
<dbReference type="EMBL" id="AFHG01000038">
    <property type="protein sequence ID" value="EGK72369.1"/>
    <property type="molecule type" value="Genomic_DNA"/>
</dbReference>
<dbReference type="Pfam" id="PF00984">
    <property type="entry name" value="UDPG_MGDP_dh"/>
    <property type="match status" value="1"/>
</dbReference>
<dbReference type="GO" id="GO:0016628">
    <property type="term" value="F:oxidoreductase activity, acting on the CH-CH group of donors, NAD or NADP as acceptor"/>
    <property type="evidence" value="ECO:0007669"/>
    <property type="project" value="InterPro"/>
</dbReference>
<reference evidence="7 8" key="1">
    <citation type="journal article" date="2011" name="J. Bacteriol.">
        <title>Genome sequence of Methyloversatilis universalis FAM5T, a methylotrophic representative of the order Rhodocyclales.</title>
        <authorList>
            <person name="Kittichotirat W."/>
            <person name="Good N.M."/>
            <person name="Hall R."/>
            <person name="Bringel F."/>
            <person name="Lajus A."/>
            <person name="Medigue C."/>
            <person name="Smalley N.E."/>
            <person name="Beck D."/>
            <person name="Bumgarner R."/>
            <person name="Vuilleumier S."/>
            <person name="Kalyuzhnaya M.G."/>
        </authorList>
    </citation>
    <scope>NUCLEOTIDE SEQUENCE [LARGE SCALE GENOMIC DNA]</scope>
    <source>
        <strain evidence="8">ATCC BAA-1314 / JCM 13912 / FAM5</strain>
    </source>
</reference>
<feature type="transmembrane region" description="Helical" evidence="5">
    <location>
        <begin position="12"/>
        <end position="35"/>
    </location>
</feature>
<comment type="similarity">
    <text evidence="1 4">Belongs to the UDP-glucose/GDP-mannose dehydrogenase family.</text>
</comment>
<gene>
    <name evidence="7" type="ORF">METUNv1_01347</name>
</gene>
<dbReference type="InterPro" id="IPR017476">
    <property type="entry name" value="UDP-Glc/GDP-Man"/>
</dbReference>
<keyword evidence="5" id="KW-0472">Membrane</keyword>
<dbReference type="InterPro" id="IPR036220">
    <property type="entry name" value="UDP-Glc/GDP-Man_DH_C_sf"/>
</dbReference>
<evidence type="ECO:0000313" key="8">
    <source>
        <dbReference type="Proteomes" id="UP000005019"/>
    </source>
</evidence>
<proteinExistence type="inferred from homology"/>
<evidence type="ECO:0000256" key="3">
    <source>
        <dbReference type="ARBA" id="ARBA00023027"/>
    </source>
</evidence>
<dbReference type="SUPFAM" id="SSF52413">
    <property type="entry name" value="UDP-glucose/GDP-mannose dehydrogenase C-terminal domain"/>
    <property type="match status" value="1"/>
</dbReference>
<dbReference type="InterPro" id="IPR028359">
    <property type="entry name" value="UDP_ManNAc/GlcNAc_DH"/>
</dbReference>
<evidence type="ECO:0000256" key="5">
    <source>
        <dbReference type="SAM" id="Phobius"/>
    </source>
</evidence>
<evidence type="ECO:0000256" key="2">
    <source>
        <dbReference type="ARBA" id="ARBA00023002"/>
    </source>
</evidence>
<keyword evidence="2" id="KW-0560">Oxidoreductase</keyword>
<evidence type="ECO:0000256" key="4">
    <source>
        <dbReference type="PIRNR" id="PIRNR000124"/>
    </source>
</evidence>
<dbReference type="InterPro" id="IPR036291">
    <property type="entry name" value="NAD(P)-bd_dom_sf"/>
</dbReference>
<dbReference type="eggNOG" id="COG0677">
    <property type="taxonomic scope" value="Bacteria"/>
</dbReference>
<dbReference type="InterPro" id="IPR001732">
    <property type="entry name" value="UDP-Glc/GDP-Man_DH_N"/>
</dbReference>
<organism evidence="7 8">
    <name type="scientific">Methyloversatilis universalis (strain ATCC BAA-1314 / DSM 25237 / JCM 13912 / CCUG 52030 / FAM5)</name>
    <dbReference type="NCBI Taxonomy" id="1000565"/>
    <lineage>
        <taxon>Bacteria</taxon>
        <taxon>Pseudomonadati</taxon>
        <taxon>Pseudomonadota</taxon>
        <taxon>Betaproteobacteria</taxon>
        <taxon>Nitrosomonadales</taxon>
        <taxon>Sterolibacteriaceae</taxon>
        <taxon>Methyloversatilis</taxon>
    </lineage>
</organism>
<dbReference type="InterPro" id="IPR008927">
    <property type="entry name" value="6-PGluconate_DH-like_C_sf"/>
</dbReference>
<dbReference type="Pfam" id="PF03721">
    <property type="entry name" value="UDPG_MGDP_dh_N"/>
    <property type="match status" value="1"/>
</dbReference>
<evidence type="ECO:0000259" key="6">
    <source>
        <dbReference type="SMART" id="SM00984"/>
    </source>
</evidence>
<dbReference type="PIRSF" id="PIRSF000124">
    <property type="entry name" value="UDPglc_GDPman_dh"/>
    <property type="match status" value="1"/>
</dbReference>
<keyword evidence="5" id="KW-1133">Transmembrane helix</keyword>
<dbReference type="SUPFAM" id="SSF51735">
    <property type="entry name" value="NAD(P)-binding Rossmann-fold domains"/>
    <property type="match status" value="1"/>
</dbReference>
<dbReference type="Gene3D" id="3.40.50.720">
    <property type="entry name" value="NAD(P)-binding Rossmann-like Domain"/>
    <property type="match status" value="2"/>
</dbReference>
<keyword evidence="3" id="KW-0520">NAD</keyword>
<keyword evidence="5" id="KW-0812">Transmembrane</keyword>
<dbReference type="AlphaFoldDB" id="F5RAR2"/>
<accession>F5RAR2</accession>
<dbReference type="PANTHER" id="PTHR43491:SF2">
    <property type="entry name" value="UDP-N-ACETYL-D-MANNOSAMINE DEHYDROGENASE"/>
    <property type="match status" value="1"/>
</dbReference>
<dbReference type="PIRSF" id="PIRSF500136">
    <property type="entry name" value="UDP_ManNAc_DH"/>
    <property type="match status" value="1"/>
</dbReference>
<name>F5RAR2_METUF</name>
<dbReference type="InterPro" id="IPR014027">
    <property type="entry name" value="UDP-Glc/GDP-Man_DH_C"/>
</dbReference>
<dbReference type="GO" id="GO:0000271">
    <property type="term" value="P:polysaccharide biosynthetic process"/>
    <property type="evidence" value="ECO:0007669"/>
    <property type="project" value="InterPro"/>
</dbReference>
<evidence type="ECO:0000256" key="1">
    <source>
        <dbReference type="ARBA" id="ARBA00006601"/>
    </source>
</evidence>
<dbReference type="PANTHER" id="PTHR43491">
    <property type="entry name" value="UDP-N-ACETYL-D-MANNOSAMINE DEHYDROGENASE"/>
    <property type="match status" value="1"/>
</dbReference>
<dbReference type="NCBIfam" id="TIGR03026">
    <property type="entry name" value="NDP-sugDHase"/>
    <property type="match status" value="1"/>
</dbReference>